<evidence type="ECO:0000313" key="3">
    <source>
        <dbReference type="Proteomes" id="UP000279307"/>
    </source>
</evidence>
<feature type="coiled-coil region" evidence="1">
    <location>
        <begin position="16"/>
        <end position="43"/>
    </location>
</feature>
<dbReference type="EMBL" id="QOIP01000004">
    <property type="protein sequence ID" value="RLU23882.1"/>
    <property type="molecule type" value="Genomic_DNA"/>
</dbReference>
<name>A0A3L8DUB4_OOCBI</name>
<dbReference type="AlphaFoldDB" id="A0A3L8DUB4"/>
<dbReference type="Proteomes" id="UP000279307">
    <property type="component" value="Chromosome 4"/>
</dbReference>
<evidence type="ECO:0000313" key="2">
    <source>
        <dbReference type="EMBL" id="RLU23882.1"/>
    </source>
</evidence>
<proteinExistence type="predicted"/>
<reference evidence="2 3" key="1">
    <citation type="journal article" date="2018" name="Genome Res.">
        <title>The genomic architecture and molecular evolution of ant odorant receptors.</title>
        <authorList>
            <person name="McKenzie S.K."/>
            <person name="Kronauer D.J.C."/>
        </authorList>
    </citation>
    <scope>NUCLEOTIDE SEQUENCE [LARGE SCALE GENOMIC DNA]</scope>
    <source>
        <strain evidence="2">Clonal line C1</strain>
    </source>
</reference>
<sequence>METWKADIKVELGNMKKVWIDRIEELEKRIEDVEKELIVWRKIRGRREGEVENVEGFKRDSEKSFSEIKLNLKITHLLRRQQRKIVQSIIQSRRITVMTIL</sequence>
<accession>A0A3L8DUB4</accession>
<comment type="caution">
    <text evidence="2">The sequence shown here is derived from an EMBL/GenBank/DDBJ whole genome shotgun (WGS) entry which is preliminary data.</text>
</comment>
<evidence type="ECO:0000256" key="1">
    <source>
        <dbReference type="SAM" id="Coils"/>
    </source>
</evidence>
<keyword evidence="1" id="KW-0175">Coiled coil</keyword>
<protein>
    <submittedName>
        <fullName evidence="2">Uncharacterized protein</fullName>
    </submittedName>
</protein>
<organism evidence="2 3">
    <name type="scientific">Ooceraea biroi</name>
    <name type="common">Clonal raider ant</name>
    <name type="synonym">Cerapachys biroi</name>
    <dbReference type="NCBI Taxonomy" id="2015173"/>
    <lineage>
        <taxon>Eukaryota</taxon>
        <taxon>Metazoa</taxon>
        <taxon>Ecdysozoa</taxon>
        <taxon>Arthropoda</taxon>
        <taxon>Hexapoda</taxon>
        <taxon>Insecta</taxon>
        <taxon>Pterygota</taxon>
        <taxon>Neoptera</taxon>
        <taxon>Endopterygota</taxon>
        <taxon>Hymenoptera</taxon>
        <taxon>Apocrita</taxon>
        <taxon>Aculeata</taxon>
        <taxon>Formicoidea</taxon>
        <taxon>Formicidae</taxon>
        <taxon>Dorylinae</taxon>
        <taxon>Ooceraea</taxon>
    </lineage>
</organism>
<gene>
    <name evidence="2" type="ORF">DMN91_004090</name>
</gene>